<dbReference type="InterPro" id="IPR039261">
    <property type="entry name" value="FNR_nucleotide-bd"/>
</dbReference>
<keyword evidence="4" id="KW-0560">Oxidoreductase</keyword>
<dbReference type="GO" id="GO:0050667">
    <property type="term" value="P:homocysteine metabolic process"/>
    <property type="evidence" value="ECO:0007669"/>
    <property type="project" value="TreeGrafter"/>
</dbReference>
<protein>
    <recommendedName>
        <fullName evidence="5">FAD-binding FR-type domain-containing protein</fullName>
    </recommendedName>
</protein>
<dbReference type="Pfam" id="PF00175">
    <property type="entry name" value="NAD_binding_1"/>
    <property type="match status" value="1"/>
</dbReference>
<reference evidence="6" key="1">
    <citation type="submission" date="2021-01" db="EMBL/GenBank/DDBJ databases">
        <authorList>
            <person name="Corre E."/>
            <person name="Pelletier E."/>
            <person name="Niang G."/>
            <person name="Scheremetjew M."/>
            <person name="Finn R."/>
            <person name="Kale V."/>
            <person name="Holt S."/>
            <person name="Cochrane G."/>
            <person name="Meng A."/>
            <person name="Brown T."/>
            <person name="Cohen L."/>
        </authorList>
    </citation>
    <scope>NUCLEOTIDE SEQUENCE</scope>
    <source>
        <strain evidence="6">NIES-2562</strain>
    </source>
</reference>
<dbReference type="GO" id="GO:0010181">
    <property type="term" value="F:FMN binding"/>
    <property type="evidence" value="ECO:0007669"/>
    <property type="project" value="TreeGrafter"/>
</dbReference>
<dbReference type="Gene3D" id="2.40.30.10">
    <property type="entry name" value="Translation factors"/>
    <property type="match status" value="1"/>
</dbReference>
<accession>A0A7S3GER8</accession>
<dbReference type="GO" id="GO:0050660">
    <property type="term" value="F:flavin adenine dinucleotide binding"/>
    <property type="evidence" value="ECO:0007669"/>
    <property type="project" value="TreeGrafter"/>
</dbReference>
<dbReference type="InterPro" id="IPR001709">
    <property type="entry name" value="Flavoprot_Pyr_Nucl_cyt_Rdtase"/>
</dbReference>
<keyword evidence="3" id="KW-0274">FAD</keyword>
<dbReference type="SUPFAM" id="SSF52343">
    <property type="entry name" value="Ferredoxin reductase-like, C-terminal NADP-linked domain"/>
    <property type="match status" value="1"/>
</dbReference>
<evidence type="ECO:0000313" key="6">
    <source>
        <dbReference type="EMBL" id="CAE0263998.1"/>
    </source>
</evidence>
<dbReference type="AlphaFoldDB" id="A0A7S3GER8"/>
<gene>
    <name evidence="6" type="ORF">PBIL07802_LOCUS26301</name>
</gene>
<feature type="domain" description="FAD-binding FR-type" evidence="5">
    <location>
        <begin position="67"/>
        <end position="232"/>
    </location>
</feature>
<sequence>MCENDPDLVSRLAKRLGVPLNFRFYLEATDMAPLSTAEMLSKKMRRMRMRELRRAQSGSTAAKFARAMTVKEALTRVVDITSLPRKSLLRVLAEYTTEPAERHKLLWYACSKGSEDYDVEMKAWNPTLLELLETFPSCHPPLERLLPAVSLLSPRYYSISNSPVLDPSHLHFAFSVVEYETVYPTTAKRKGVCTSWLERIAAGYLRSDTPFEAIQPPVVDIFISPAADFRLPDSLSDSIVMIGPGTGVAPFRGFLQHRQQLYLSHLRKSDEVAERCKGMYQGHYIEIDDEDPDELEGAYLGDSWLYFGCRSRNQDYLYREDLEGFVHEGVLSTLRVAFSRETDKKVYVQDLMREDGEELINFVLENDAYIYICGDGAAMAKDVEDTLISLLEEHGKMAKEKAVAKLREWKNYGRYVKDVWS</sequence>
<dbReference type="GO" id="GO:0005829">
    <property type="term" value="C:cytosol"/>
    <property type="evidence" value="ECO:0007669"/>
    <property type="project" value="TreeGrafter"/>
</dbReference>
<dbReference type="PANTHER" id="PTHR19384">
    <property type="entry name" value="NITRIC OXIDE SYNTHASE-RELATED"/>
    <property type="match status" value="1"/>
</dbReference>
<dbReference type="GO" id="GO:0030586">
    <property type="term" value="F:[methionine synthase] reductase (NADPH) activity"/>
    <property type="evidence" value="ECO:0007669"/>
    <property type="project" value="TreeGrafter"/>
</dbReference>
<dbReference type="SUPFAM" id="SSF63380">
    <property type="entry name" value="Riboflavin synthase domain-like"/>
    <property type="match status" value="1"/>
</dbReference>
<evidence type="ECO:0000256" key="2">
    <source>
        <dbReference type="ARBA" id="ARBA00022630"/>
    </source>
</evidence>
<dbReference type="Gene3D" id="3.40.50.80">
    <property type="entry name" value="Nucleotide-binding domain of ferredoxin-NADP reductase (FNR) module"/>
    <property type="match status" value="1"/>
</dbReference>
<evidence type="ECO:0000256" key="4">
    <source>
        <dbReference type="ARBA" id="ARBA00023002"/>
    </source>
</evidence>
<keyword evidence="2" id="KW-0285">Flavoprotein</keyword>
<dbReference type="InterPro" id="IPR003097">
    <property type="entry name" value="CysJ-like_FAD-binding"/>
</dbReference>
<dbReference type="InterPro" id="IPR001433">
    <property type="entry name" value="OxRdtase_FAD/NAD-bd"/>
</dbReference>
<dbReference type="InterPro" id="IPR017927">
    <property type="entry name" value="FAD-bd_FR_type"/>
</dbReference>
<dbReference type="Pfam" id="PF00667">
    <property type="entry name" value="FAD_binding_1"/>
    <property type="match status" value="1"/>
</dbReference>
<comment type="cofactor">
    <cofactor evidence="1">
        <name>FAD</name>
        <dbReference type="ChEBI" id="CHEBI:57692"/>
    </cofactor>
</comment>
<dbReference type="InterPro" id="IPR023173">
    <property type="entry name" value="NADPH_Cyt_P450_Rdtase_alpha"/>
</dbReference>
<dbReference type="Gene3D" id="1.20.990.10">
    <property type="entry name" value="NADPH-cytochrome p450 Reductase, Chain A, domain 3"/>
    <property type="match status" value="1"/>
</dbReference>
<proteinExistence type="predicted"/>
<dbReference type="EMBL" id="HBIB01040410">
    <property type="protein sequence ID" value="CAE0263998.1"/>
    <property type="molecule type" value="Transcribed_RNA"/>
</dbReference>
<dbReference type="PRINTS" id="PR00371">
    <property type="entry name" value="FPNCR"/>
</dbReference>
<dbReference type="GO" id="GO:0009086">
    <property type="term" value="P:methionine biosynthetic process"/>
    <property type="evidence" value="ECO:0007669"/>
    <property type="project" value="TreeGrafter"/>
</dbReference>
<dbReference type="PANTHER" id="PTHR19384:SF84">
    <property type="entry name" value="METHIONINE SYNTHASE REDUCTASE"/>
    <property type="match status" value="1"/>
</dbReference>
<dbReference type="PROSITE" id="PS51384">
    <property type="entry name" value="FAD_FR"/>
    <property type="match status" value="1"/>
</dbReference>
<evidence type="ECO:0000256" key="1">
    <source>
        <dbReference type="ARBA" id="ARBA00001974"/>
    </source>
</evidence>
<evidence type="ECO:0000259" key="5">
    <source>
        <dbReference type="PROSITE" id="PS51384"/>
    </source>
</evidence>
<dbReference type="InterPro" id="IPR017938">
    <property type="entry name" value="Riboflavin_synthase-like_b-brl"/>
</dbReference>
<evidence type="ECO:0000256" key="3">
    <source>
        <dbReference type="ARBA" id="ARBA00022827"/>
    </source>
</evidence>
<organism evidence="6">
    <name type="scientific">Palpitomonas bilix</name>
    <dbReference type="NCBI Taxonomy" id="652834"/>
    <lineage>
        <taxon>Eukaryota</taxon>
        <taxon>Eukaryota incertae sedis</taxon>
    </lineage>
</organism>
<name>A0A7S3GER8_9EUKA</name>